<dbReference type="GO" id="GO:0017061">
    <property type="term" value="F:S-methyl-5-thioadenosine phosphorylase activity"/>
    <property type="evidence" value="ECO:0007669"/>
    <property type="project" value="UniProtKB-UniRule"/>
</dbReference>
<dbReference type="AlphaFoldDB" id="U5KLM5"/>
<comment type="pathway">
    <text evidence="4">Amino-acid biosynthesis; L-methionine biosynthesis via salvage pathway; S-methyl-5-thio-alpha-D-ribose 1-phosphate from S-methyl-5'-thioadenosine (phosphorylase route): step 1/1.</text>
</comment>
<dbReference type="PANTHER" id="PTHR42679">
    <property type="entry name" value="S-METHYL-5'-THIOADENOSINE PHOSPHORYLASE"/>
    <property type="match status" value="1"/>
</dbReference>
<feature type="binding site" evidence="4">
    <location>
        <position position="247"/>
    </location>
    <ligand>
        <name>substrate</name>
    </ligand>
</feature>
<comment type="catalytic activity">
    <reaction evidence="4">
        <text>S-methyl-5'-thioadenosine + phosphate = 5-(methylsulfanyl)-alpha-D-ribose 1-phosphate + adenine</text>
        <dbReference type="Rhea" id="RHEA:11852"/>
        <dbReference type="ChEBI" id="CHEBI:16708"/>
        <dbReference type="ChEBI" id="CHEBI:17509"/>
        <dbReference type="ChEBI" id="CHEBI:43474"/>
        <dbReference type="ChEBI" id="CHEBI:58533"/>
        <dbReference type="EC" id="2.4.2.28"/>
    </reaction>
</comment>
<keyword evidence="4" id="KW-0963">Cytoplasm</keyword>
<comment type="subunit">
    <text evidence="4">Homotrimer.</text>
</comment>
<feature type="binding site" evidence="4">
    <location>
        <position position="248"/>
    </location>
    <ligand>
        <name>phosphate</name>
        <dbReference type="ChEBI" id="CHEBI:43474"/>
    </ligand>
</feature>
<sequence>MSYASPHPTPVKIGVIGGSGVYKLSCLQDPITYDIDTPFGKPSGPVCVANVRLGGSGSDNGGGHVVCAFLPRHGPHHSHNPSEVNYRANICAMRQLGVEYILAINAVGSLDEKYKPGDLVLVDQFIDRTVRRESSFFAGIGVVAHADFAFPTSRAFSQLAFEALCETFPHSRRSPGGNLTAEQIEPAVVHARARTAGDAAPPHIDGLDHDFAIHASGTLVVMEGPQFSTRAESLSNKHSLKGHMIGMTSCPEAKLAREAEIVYATVAMVTDNDAWQHEVPHVDVQSVMRVVKENGVKAQLYPPAILGKLGAVLGLVVGGTTGSPAVADAGDIVANNSAAGAKGVSSVSRQALEEDPARNAMQFGVMTAPDFISDAAKTKLGAVYGKKYPALCK</sequence>
<reference evidence="6" key="1">
    <citation type="submission" date="2013-01" db="EMBL/GenBank/DDBJ databases">
        <title>Genomic Cooperation Between Trypanosomatids and Their Bacterial Endosymbionts in the Synthesis of Essential Amino Acids Heavily Influenced by Multiple Lateral Gene Transfer Events.</title>
        <authorList>
            <person name="Alves J.M.P."/>
            <person name="Klein C."/>
            <person name="Maia da Silva F."/>
            <person name="Costa Martins A.G."/>
            <person name="Serrano M.G."/>
            <person name="Buck G.A."/>
            <person name="Vasconcelos A.T.R."/>
            <person name="France-Sagot M."/>
            <person name="Teixeira M.M.G."/>
            <person name="Motta M.C.M."/>
            <person name="Camargo E.P."/>
        </authorList>
    </citation>
    <scope>NUCLEOTIDE SEQUENCE</scope>
</reference>
<dbReference type="Gene3D" id="3.40.50.1580">
    <property type="entry name" value="Nucleoside phosphorylase domain"/>
    <property type="match status" value="1"/>
</dbReference>
<comment type="subcellular location">
    <subcellularLocation>
        <location evidence="4">Cytoplasm</location>
    </subcellularLocation>
    <subcellularLocation>
        <location evidence="4">Nucleus</location>
    </subcellularLocation>
</comment>
<keyword evidence="3 4" id="KW-0660">Purine salvage</keyword>
<comment type="function">
    <text evidence="4">Catalyzes the reversible phosphorylation of S-methyl-5'-thioadenosine (MTA) to adenine and 5-methylthioribose-1-phosphate. Involved in the breakdown of MTA, a major by-product of polyamine biosynthesis. Responsible for the first step in the methionine salvage pathway after MTA has been generated from S-adenosylmethionine. Has broad substrate specificity with 6-aminopurine nucleosides as preferred substrates.</text>
</comment>
<evidence type="ECO:0000256" key="4">
    <source>
        <dbReference type="HAMAP-Rule" id="MF_03155"/>
    </source>
</evidence>
<dbReference type="GO" id="GO:0005829">
    <property type="term" value="C:cytosol"/>
    <property type="evidence" value="ECO:0007669"/>
    <property type="project" value="TreeGrafter"/>
</dbReference>
<evidence type="ECO:0000256" key="1">
    <source>
        <dbReference type="ARBA" id="ARBA00022676"/>
    </source>
</evidence>
<feature type="site" description="Important for substrate specificity" evidence="4">
    <location>
        <position position="228"/>
    </location>
</feature>
<dbReference type="SUPFAM" id="SSF53167">
    <property type="entry name" value="Purine and uridine phosphorylases"/>
    <property type="match status" value="1"/>
</dbReference>
<proteinExistence type="inferred from homology"/>
<protein>
    <recommendedName>
        <fullName evidence="4">S-methyl-5'-thioadenosine phosphorylase</fullName>
        <ecNumber evidence="4">2.4.2.28</ecNumber>
    </recommendedName>
    <alternativeName>
        <fullName evidence="4">5'-methylthioadenosine phosphorylase</fullName>
        <shortName evidence="4">MTA phosphorylase</shortName>
        <shortName evidence="4">MTAP</shortName>
        <shortName evidence="4">MTAPase</shortName>
    </alternativeName>
</protein>
<dbReference type="Pfam" id="PF01048">
    <property type="entry name" value="PNP_UDP_1"/>
    <property type="match status" value="1"/>
</dbReference>
<evidence type="ECO:0000256" key="2">
    <source>
        <dbReference type="ARBA" id="ARBA00022679"/>
    </source>
</evidence>
<evidence type="ECO:0000259" key="5">
    <source>
        <dbReference type="Pfam" id="PF01048"/>
    </source>
</evidence>
<dbReference type="GO" id="GO:0019509">
    <property type="term" value="P:L-methionine salvage from methylthioadenosine"/>
    <property type="evidence" value="ECO:0007669"/>
    <property type="project" value="UniProtKB-UniRule"/>
</dbReference>
<dbReference type="PANTHER" id="PTHR42679:SF2">
    <property type="entry name" value="S-METHYL-5'-THIOADENOSINE PHOSPHORYLASE"/>
    <property type="match status" value="1"/>
</dbReference>
<dbReference type="CDD" id="cd09010">
    <property type="entry name" value="MTAP_SsMTAPII_like_MTIP"/>
    <property type="match status" value="1"/>
</dbReference>
<keyword evidence="1 4" id="KW-0328">Glycosyltransferase</keyword>
<accession>U5KLM5</accession>
<dbReference type="EMBL" id="KC503389">
    <property type="protein sequence ID" value="AGT02555.1"/>
    <property type="molecule type" value="Genomic_DNA"/>
</dbReference>
<feature type="binding site" evidence="4">
    <location>
        <begin position="271"/>
        <end position="273"/>
    </location>
    <ligand>
        <name>substrate</name>
    </ligand>
</feature>
<feature type="binding site" evidence="4">
    <location>
        <begin position="72"/>
        <end position="73"/>
    </location>
    <ligand>
        <name>phosphate</name>
        <dbReference type="ChEBI" id="CHEBI:43474"/>
    </ligand>
</feature>
<dbReference type="InterPro" id="IPR035994">
    <property type="entry name" value="Nucleoside_phosphorylase_sf"/>
</dbReference>
<dbReference type="InterPro" id="IPR000845">
    <property type="entry name" value="Nucleoside_phosphorylase_d"/>
</dbReference>
<evidence type="ECO:0000313" key="6">
    <source>
        <dbReference type="EMBL" id="AGT02555.1"/>
    </source>
</evidence>
<dbReference type="GO" id="GO:0006166">
    <property type="term" value="P:purine ribonucleoside salvage"/>
    <property type="evidence" value="ECO:0007669"/>
    <property type="project" value="UniProtKB-KW"/>
</dbReference>
<dbReference type="HAMAP" id="MF_01963">
    <property type="entry name" value="MTAP"/>
    <property type="match status" value="1"/>
</dbReference>
<comment type="caution">
    <text evidence="4">Lacks conserved residue(s) required for the propagation of feature annotation.</text>
</comment>
<dbReference type="InterPro" id="IPR010044">
    <property type="entry name" value="MTAP"/>
</dbReference>
<keyword evidence="4" id="KW-0539">Nucleus</keyword>
<comment type="similarity">
    <text evidence="4">Belongs to the PNP/MTAP phosphorylase family. MTAP subfamily.</text>
</comment>
<dbReference type="GO" id="GO:0005634">
    <property type="term" value="C:nucleus"/>
    <property type="evidence" value="ECO:0007669"/>
    <property type="project" value="UniProtKB-SubCell"/>
</dbReference>
<feature type="site" description="Important for substrate specificity" evidence="4">
    <location>
        <position position="284"/>
    </location>
</feature>
<feature type="domain" description="Nucleoside phosphorylase" evidence="5">
    <location>
        <begin position="12"/>
        <end position="294"/>
    </location>
</feature>
<dbReference type="EC" id="2.4.2.28" evidence="4"/>
<evidence type="ECO:0000256" key="3">
    <source>
        <dbReference type="ARBA" id="ARBA00022726"/>
    </source>
</evidence>
<name>U5KLM5_HERMU</name>
<organism evidence="6">
    <name type="scientific">Herpetomonas muscarum</name>
    <dbReference type="NCBI Taxonomy" id="5718"/>
    <lineage>
        <taxon>Eukaryota</taxon>
        <taxon>Discoba</taxon>
        <taxon>Euglenozoa</taxon>
        <taxon>Kinetoplastea</taxon>
        <taxon>Metakinetoplastina</taxon>
        <taxon>Trypanosomatida</taxon>
        <taxon>Trypanosomatidae</taxon>
        <taxon>Herpetomonas</taxon>
    </lineage>
</organism>
<feature type="binding site" evidence="4">
    <location>
        <position position="19"/>
    </location>
    <ligand>
        <name>phosphate</name>
        <dbReference type="ChEBI" id="CHEBI:43474"/>
    </ligand>
</feature>
<dbReference type="UniPathway" id="UPA00904">
    <property type="reaction ID" value="UER00873"/>
</dbReference>
<keyword evidence="2 4" id="KW-0808">Transferase</keyword>